<dbReference type="GO" id="GO:0008897">
    <property type="term" value="F:holo-[acyl-carrier-protein] synthase activity"/>
    <property type="evidence" value="ECO:0007669"/>
    <property type="project" value="InterPro"/>
</dbReference>
<comment type="caution">
    <text evidence="4">The sequence shown here is derived from an EMBL/GenBank/DDBJ whole genome shotgun (WGS) entry which is preliminary data.</text>
</comment>
<feature type="region of interest" description="Disordered" evidence="2">
    <location>
        <begin position="1"/>
        <end position="22"/>
    </location>
</feature>
<protein>
    <submittedName>
        <fullName evidence="4">4'-phosphopantetheinyl transferase superfamily protein</fullName>
    </submittedName>
</protein>
<dbReference type="InterPro" id="IPR037143">
    <property type="entry name" value="4-PPantetheinyl_Trfase_dom_sf"/>
</dbReference>
<name>A0A5C6C5C9_9BACT</name>
<proteinExistence type="predicted"/>
<dbReference type="EMBL" id="SJPU01000001">
    <property type="protein sequence ID" value="TWU18666.1"/>
    <property type="molecule type" value="Genomic_DNA"/>
</dbReference>
<feature type="compositionally biased region" description="Polar residues" evidence="2">
    <location>
        <begin position="1"/>
        <end position="12"/>
    </location>
</feature>
<evidence type="ECO:0000313" key="4">
    <source>
        <dbReference type="EMBL" id="TWU18666.1"/>
    </source>
</evidence>
<evidence type="ECO:0000313" key="5">
    <source>
        <dbReference type="Proteomes" id="UP000319908"/>
    </source>
</evidence>
<sequence>MSQHVQWSLQRSQAERGSPRELRSHSQRLLAYLLQEFRHDSLAQYHIDSRGRRGRPRRPIAFVKSHASEEHSREWSLVHQRLSISHISRAVSAAVSNHRVGIDIVDGQLKLSDGFARTWFDERERVTIGDLPIAAFWAAKEAAYKAHCRCDTFSPHQWKIVTVTNDSRFEPDVINCRVAKHRDSNPSRWAYVRIIRRAEFVIALATATANPVLEEKLIPSSFSTSLIESAS</sequence>
<gene>
    <name evidence="4" type="ORF">Poly21_08300</name>
</gene>
<accession>A0A5C6C5C9</accession>
<keyword evidence="5" id="KW-1185">Reference proteome</keyword>
<organism evidence="4 5">
    <name type="scientific">Allorhodopirellula heiligendammensis</name>
    <dbReference type="NCBI Taxonomy" id="2714739"/>
    <lineage>
        <taxon>Bacteria</taxon>
        <taxon>Pseudomonadati</taxon>
        <taxon>Planctomycetota</taxon>
        <taxon>Planctomycetia</taxon>
        <taxon>Pirellulales</taxon>
        <taxon>Pirellulaceae</taxon>
        <taxon>Allorhodopirellula</taxon>
    </lineage>
</organism>
<dbReference type="Proteomes" id="UP000319908">
    <property type="component" value="Unassembled WGS sequence"/>
</dbReference>
<evidence type="ECO:0000259" key="3">
    <source>
        <dbReference type="Pfam" id="PF01648"/>
    </source>
</evidence>
<reference evidence="4 5" key="1">
    <citation type="journal article" date="2020" name="Antonie Van Leeuwenhoek">
        <title>Rhodopirellula heiligendammensis sp. nov., Rhodopirellula pilleata sp. nov., and Rhodopirellula solitaria sp. nov. isolated from natural or artificial marine surfaces in Northern Germany and California, USA, and emended description of the genus Rhodopirellula.</title>
        <authorList>
            <person name="Kallscheuer N."/>
            <person name="Wiegand S."/>
            <person name="Jogler M."/>
            <person name="Boedeker C."/>
            <person name="Peeters S.H."/>
            <person name="Rast P."/>
            <person name="Heuer A."/>
            <person name="Jetten M.S.M."/>
            <person name="Rohde M."/>
            <person name="Jogler C."/>
        </authorList>
    </citation>
    <scope>NUCLEOTIDE SEQUENCE [LARGE SCALE GENOMIC DNA]</scope>
    <source>
        <strain evidence="4 5">Poly21</strain>
    </source>
</reference>
<evidence type="ECO:0000256" key="1">
    <source>
        <dbReference type="ARBA" id="ARBA00022679"/>
    </source>
</evidence>
<dbReference type="GO" id="GO:0000287">
    <property type="term" value="F:magnesium ion binding"/>
    <property type="evidence" value="ECO:0007669"/>
    <property type="project" value="InterPro"/>
</dbReference>
<dbReference type="Gene3D" id="3.90.470.20">
    <property type="entry name" value="4'-phosphopantetheinyl transferase domain"/>
    <property type="match status" value="1"/>
</dbReference>
<dbReference type="AlphaFoldDB" id="A0A5C6C5C9"/>
<dbReference type="InterPro" id="IPR008278">
    <property type="entry name" value="4-PPantetheinyl_Trfase_dom"/>
</dbReference>
<feature type="compositionally biased region" description="Basic and acidic residues" evidence="2">
    <location>
        <begin position="13"/>
        <end position="22"/>
    </location>
</feature>
<dbReference type="SUPFAM" id="SSF56214">
    <property type="entry name" value="4'-phosphopantetheinyl transferase"/>
    <property type="match status" value="1"/>
</dbReference>
<evidence type="ECO:0000256" key="2">
    <source>
        <dbReference type="SAM" id="MobiDB-lite"/>
    </source>
</evidence>
<dbReference type="RefSeq" id="WP_302117450.1">
    <property type="nucleotide sequence ID" value="NZ_SJPU01000001.1"/>
</dbReference>
<keyword evidence="1 4" id="KW-0808">Transferase</keyword>
<feature type="domain" description="4'-phosphopantetheinyl transferase" evidence="3">
    <location>
        <begin position="99"/>
        <end position="204"/>
    </location>
</feature>
<dbReference type="Pfam" id="PF01648">
    <property type="entry name" value="ACPS"/>
    <property type="match status" value="1"/>
</dbReference>